<evidence type="ECO:0000313" key="5">
    <source>
        <dbReference type="EMBL" id="HIR92023.1"/>
    </source>
</evidence>
<dbReference type="InterPro" id="IPR000843">
    <property type="entry name" value="HTH_LacI"/>
</dbReference>
<dbReference type="Pfam" id="PF00356">
    <property type="entry name" value="LacI"/>
    <property type="match status" value="1"/>
</dbReference>
<dbReference type="Gene3D" id="1.10.260.40">
    <property type="entry name" value="lambda repressor-like DNA-binding domains"/>
    <property type="match status" value="1"/>
</dbReference>
<dbReference type="InterPro" id="IPR001761">
    <property type="entry name" value="Peripla_BP/Lac1_sug-bd_dom"/>
</dbReference>
<keyword evidence="1" id="KW-0805">Transcription regulation</keyword>
<gene>
    <name evidence="5" type="ORF">IAB98_01205</name>
</gene>
<dbReference type="SUPFAM" id="SSF53822">
    <property type="entry name" value="Periplasmic binding protein-like I"/>
    <property type="match status" value="1"/>
</dbReference>
<dbReference type="AlphaFoldDB" id="A0A9D1JEL4"/>
<dbReference type="InterPro" id="IPR028082">
    <property type="entry name" value="Peripla_BP_I"/>
</dbReference>
<dbReference type="EMBL" id="DVHU01000010">
    <property type="protein sequence ID" value="HIR92023.1"/>
    <property type="molecule type" value="Genomic_DNA"/>
</dbReference>
<organism evidence="5 6">
    <name type="scientific">Candidatus Egerieimonas intestinavium</name>
    <dbReference type="NCBI Taxonomy" id="2840777"/>
    <lineage>
        <taxon>Bacteria</taxon>
        <taxon>Bacillati</taxon>
        <taxon>Bacillota</taxon>
        <taxon>Clostridia</taxon>
        <taxon>Lachnospirales</taxon>
        <taxon>Lachnospiraceae</taxon>
        <taxon>Lachnospiraceae incertae sedis</taxon>
        <taxon>Candidatus Egerieimonas</taxon>
    </lineage>
</organism>
<dbReference type="SUPFAM" id="SSF47413">
    <property type="entry name" value="lambda repressor-like DNA-binding domains"/>
    <property type="match status" value="1"/>
</dbReference>
<dbReference type="CDD" id="cd01392">
    <property type="entry name" value="HTH_LacI"/>
    <property type="match status" value="1"/>
</dbReference>
<protein>
    <submittedName>
        <fullName evidence="5">LacI family DNA-binding transcriptional regulator</fullName>
    </submittedName>
</protein>
<sequence>MNRSNIKNVAEIAQVSISTVSRVLNNSANVSDELRSRVYKAIEETKYSVNPIASTLKSARRNQIAIVLPSLRQTYYTDIIKGLSDYCYERQVTPVILESGGEPEKEQKIIENLEKQWVDGIVLIPGKNAGTPGYLEFIDSLSQLKKQDSRIPVVLAECTDLSSHLDCVRVDYEKAFYQMTYHLLEIGRRRVAYLSCPESSSLHEICREAYRRAVRDYGYQVDDALTRCSEYTILGGYQAMNEMLADGLEFDGLICVNDQVASGALHALKESGGRGEKVAIVGFGGVAMSIITTPSITTMIAPRYKLGSEAARLLFERINGASGDARELILSSHMAIRESTLRTAFKRLDTMFEE</sequence>
<dbReference type="Gene3D" id="3.40.50.2300">
    <property type="match status" value="2"/>
</dbReference>
<proteinExistence type="predicted"/>
<evidence type="ECO:0000256" key="1">
    <source>
        <dbReference type="ARBA" id="ARBA00023015"/>
    </source>
</evidence>
<comment type="caution">
    <text evidence="5">The sequence shown here is derived from an EMBL/GenBank/DDBJ whole genome shotgun (WGS) entry which is preliminary data.</text>
</comment>
<keyword evidence="3" id="KW-0804">Transcription</keyword>
<dbReference type="GO" id="GO:0000976">
    <property type="term" value="F:transcription cis-regulatory region binding"/>
    <property type="evidence" value="ECO:0007669"/>
    <property type="project" value="TreeGrafter"/>
</dbReference>
<reference evidence="5" key="1">
    <citation type="submission" date="2020-10" db="EMBL/GenBank/DDBJ databases">
        <authorList>
            <person name="Gilroy R."/>
        </authorList>
    </citation>
    <scope>NUCLEOTIDE SEQUENCE</scope>
    <source>
        <strain evidence="5">ChiSxjej1B13-7041</strain>
    </source>
</reference>
<evidence type="ECO:0000259" key="4">
    <source>
        <dbReference type="PROSITE" id="PS50932"/>
    </source>
</evidence>
<keyword evidence="2 5" id="KW-0238">DNA-binding</keyword>
<name>A0A9D1JEL4_9FIRM</name>
<dbReference type="Pfam" id="PF00532">
    <property type="entry name" value="Peripla_BP_1"/>
    <property type="match status" value="1"/>
</dbReference>
<dbReference type="PANTHER" id="PTHR30146">
    <property type="entry name" value="LACI-RELATED TRANSCRIPTIONAL REPRESSOR"/>
    <property type="match status" value="1"/>
</dbReference>
<evidence type="ECO:0000256" key="3">
    <source>
        <dbReference type="ARBA" id="ARBA00023163"/>
    </source>
</evidence>
<dbReference type="GO" id="GO:0003700">
    <property type="term" value="F:DNA-binding transcription factor activity"/>
    <property type="evidence" value="ECO:0007669"/>
    <property type="project" value="TreeGrafter"/>
</dbReference>
<dbReference type="SMART" id="SM00354">
    <property type="entry name" value="HTH_LACI"/>
    <property type="match status" value="1"/>
</dbReference>
<dbReference type="PANTHER" id="PTHR30146:SF109">
    <property type="entry name" value="HTH-TYPE TRANSCRIPTIONAL REGULATOR GALS"/>
    <property type="match status" value="1"/>
</dbReference>
<reference evidence="5" key="2">
    <citation type="journal article" date="2021" name="PeerJ">
        <title>Extensive microbial diversity within the chicken gut microbiome revealed by metagenomics and culture.</title>
        <authorList>
            <person name="Gilroy R."/>
            <person name="Ravi A."/>
            <person name="Getino M."/>
            <person name="Pursley I."/>
            <person name="Horton D.L."/>
            <person name="Alikhan N.F."/>
            <person name="Baker D."/>
            <person name="Gharbi K."/>
            <person name="Hall N."/>
            <person name="Watson M."/>
            <person name="Adriaenssens E.M."/>
            <person name="Foster-Nyarko E."/>
            <person name="Jarju S."/>
            <person name="Secka A."/>
            <person name="Antonio M."/>
            <person name="Oren A."/>
            <person name="Chaudhuri R.R."/>
            <person name="La Ragione R."/>
            <person name="Hildebrand F."/>
            <person name="Pallen M.J."/>
        </authorList>
    </citation>
    <scope>NUCLEOTIDE SEQUENCE</scope>
    <source>
        <strain evidence="5">ChiSxjej1B13-7041</strain>
    </source>
</reference>
<dbReference type="Proteomes" id="UP000886841">
    <property type="component" value="Unassembled WGS sequence"/>
</dbReference>
<evidence type="ECO:0000256" key="2">
    <source>
        <dbReference type="ARBA" id="ARBA00023125"/>
    </source>
</evidence>
<dbReference type="CDD" id="cd06267">
    <property type="entry name" value="PBP1_LacI_sugar_binding-like"/>
    <property type="match status" value="1"/>
</dbReference>
<dbReference type="InterPro" id="IPR010982">
    <property type="entry name" value="Lambda_DNA-bd_dom_sf"/>
</dbReference>
<feature type="domain" description="HTH lacI-type" evidence="4">
    <location>
        <begin position="4"/>
        <end position="58"/>
    </location>
</feature>
<accession>A0A9D1JEL4</accession>
<dbReference type="PROSITE" id="PS50932">
    <property type="entry name" value="HTH_LACI_2"/>
    <property type="match status" value="1"/>
</dbReference>
<evidence type="ECO:0000313" key="6">
    <source>
        <dbReference type="Proteomes" id="UP000886841"/>
    </source>
</evidence>